<feature type="transmembrane region" description="Helical" evidence="1">
    <location>
        <begin position="7"/>
        <end position="29"/>
    </location>
</feature>
<name>A0ABW7P2N1_9GAMM</name>
<dbReference type="EMBL" id="JBGFTR010000015">
    <property type="protein sequence ID" value="MFH7565737.1"/>
    <property type="molecule type" value="Genomic_DNA"/>
</dbReference>
<evidence type="ECO:0000313" key="3">
    <source>
        <dbReference type="Proteomes" id="UP001610706"/>
    </source>
</evidence>
<keyword evidence="1" id="KW-1133">Transmembrane helix</keyword>
<sequence>MQRQDGFGLIEVMLAFVIVAATAGTLLQLNKTYLEYSRDGRSREVAMRLAESKLDELRRFQNRIGFIAITNGTDSVNLNNIEYERTWAVTDYTWNNAWVTPSPSEQETIKKQVTVIINWNDGGEALSFALESEISSNISAISGPFGTALGMDSAGKSRAEVEHTPGALPDVVSIDLGGGLKQETSKPLITVAKNDSTSVRVSEKTTIYDASNNKVQEQDLETVSCNCKLSGTASPQQPAQRTLLGNFSYWKKGEESPSQINTGVPKNKDQDDFCDLCCKNHFDVPNGDFSHWYDAIKAKNNAHTHTSTYKEACRLVRLDGYFFVASDWNLVTFDIFPKGFFINNKAKYQEYFKKVVIEYVRAQIKDGANYNVAGYTLPVDLGSFHKYLGEDNEISVVPSTNTELEAKGIYVDIISPEYRESLLSRMEDGEDTSLDKLLASDFFQFLPWEPPKGLSDRVAWHVDSEDVASINIRGELQAGGEGETTVTASILRSNSGLTTNTPISPFEEDNDWITAELTVEVTAAP</sequence>
<evidence type="ECO:0008006" key="4">
    <source>
        <dbReference type="Google" id="ProtNLM"/>
    </source>
</evidence>
<dbReference type="RefSeq" id="WP_395545524.1">
    <property type="nucleotide sequence ID" value="NZ_CP166302.1"/>
</dbReference>
<gene>
    <name evidence="2" type="ORF">AB9R89_10425</name>
</gene>
<proteinExistence type="predicted"/>
<dbReference type="InterPro" id="IPR012902">
    <property type="entry name" value="N_methyl_site"/>
</dbReference>
<reference evidence="2 3" key="1">
    <citation type="submission" date="2024-08" db="EMBL/GenBank/DDBJ databases">
        <title>Oceanimonas smirnovii Genome sequencing and assembly.</title>
        <authorList>
            <person name="Tang B."/>
        </authorList>
    </citation>
    <scope>NUCLEOTIDE SEQUENCE [LARGE SCALE GENOMIC DNA]</scope>
    <source>
        <strain evidence="2 3">OS2020-119</strain>
    </source>
</reference>
<keyword evidence="3" id="KW-1185">Reference proteome</keyword>
<accession>A0ABW7P2N1</accession>
<evidence type="ECO:0000256" key="1">
    <source>
        <dbReference type="SAM" id="Phobius"/>
    </source>
</evidence>
<dbReference type="Pfam" id="PF07963">
    <property type="entry name" value="N_methyl"/>
    <property type="match status" value="1"/>
</dbReference>
<keyword evidence="1" id="KW-0812">Transmembrane</keyword>
<organism evidence="2 3">
    <name type="scientific">Oceanimonas smirnovii</name>
    <dbReference type="NCBI Taxonomy" id="264574"/>
    <lineage>
        <taxon>Bacteria</taxon>
        <taxon>Pseudomonadati</taxon>
        <taxon>Pseudomonadota</taxon>
        <taxon>Gammaproteobacteria</taxon>
        <taxon>Aeromonadales</taxon>
        <taxon>Aeromonadaceae</taxon>
        <taxon>Oceanimonas</taxon>
    </lineage>
</organism>
<keyword evidence="1" id="KW-0472">Membrane</keyword>
<protein>
    <recommendedName>
        <fullName evidence="4">Prepilin-type N-terminal cleavage/methylation domain-containing protein</fullName>
    </recommendedName>
</protein>
<evidence type="ECO:0000313" key="2">
    <source>
        <dbReference type="EMBL" id="MFH7565737.1"/>
    </source>
</evidence>
<dbReference type="Proteomes" id="UP001610706">
    <property type="component" value="Unassembled WGS sequence"/>
</dbReference>
<comment type="caution">
    <text evidence="2">The sequence shown here is derived from an EMBL/GenBank/DDBJ whole genome shotgun (WGS) entry which is preliminary data.</text>
</comment>